<name>A0A7C8M3G2_9PLEO</name>
<dbReference type="AlphaFoldDB" id="A0A7C8M3G2"/>
<organism evidence="1 2">
    <name type="scientific">Massariosphaeria phaeospora</name>
    <dbReference type="NCBI Taxonomy" id="100035"/>
    <lineage>
        <taxon>Eukaryota</taxon>
        <taxon>Fungi</taxon>
        <taxon>Dikarya</taxon>
        <taxon>Ascomycota</taxon>
        <taxon>Pezizomycotina</taxon>
        <taxon>Dothideomycetes</taxon>
        <taxon>Pleosporomycetidae</taxon>
        <taxon>Pleosporales</taxon>
        <taxon>Pleosporales incertae sedis</taxon>
        <taxon>Massariosphaeria</taxon>
    </lineage>
</organism>
<keyword evidence="2" id="KW-1185">Reference proteome</keyword>
<dbReference type="EMBL" id="JAADJZ010000028">
    <property type="protein sequence ID" value="KAF2866435.1"/>
    <property type="molecule type" value="Genomic_DNA"/>
</dbReference>
<dbReference type="Proteomes" id="UP000481861">
    <property type="component" value="Unassembled WGS sequence"/>
</dbReference>
<gene>
    <name evidence="1" type="ORF">BDV95DRAFT_599050</name>
</gene>
<comment type="caution">
    <text evidence="1">The sequence shown here is derived from an EMBL/GenBank/DDBJ whole genome shotgun (WGS) entry which is preliminary data.</text>
</comment>
<proteinExistence type="predicted"/>
<protein>
    <submittedName>
        <fullName evidence="1">Uncharacterized protein</fullName>
    </submittedName>
</protein>
<reference evidence="1 2" key="1">
    <citation type="submission" date="2020-01" db="EMBL/GenBank/DDBJ databases">
        <authorList>
            <consortium name="DOE Joint Genome Institute"/>
            <person name="Haridas S."/>
            <person name="Albert R."/>
            <person name="Binder M."/>
            <person name="Bloem J."/>
            <person name="Labutti K."/>
            <person name="Salamov A."/>
            <person name="Andreopoulos B."/>
            <person name="Baker S.E."/>
            <person name="Barry K."/>
            <person name="Bills G."/>
            <person name="Bluhm B.H."/>
            <person name="Cannon C."/>
            <person name="Castanera R."/>
            <person name="Culley D.E."/>
            <person name="Daum C."/>
            <person name="Ezra D."/>
            <person name="Gonzalez J.B."/>
            <person name="Henrissat B."/>
            <person name="Kuo A."/>
            <person name="Liang C."/>
            <person name="Lipzen A."/>
            <person name="Lutzoni F."/>
            <person name="Magnuson J."/>
            <person name="Mondo S."/>
            <person name="Nolan M."/>
            <person name="Ohm R."/>
            <person name="Pangilinan J."/>
            <person name="Park H.-J.H."/>
            <person name="Ramirez L."/>
            <person name="Alfaro M."/>
            <person name="Sun H."/>
            <person name="Tritt A."/>
            <person name="Yoshinaga Y."/>
            <person name="Zwiers L.-H.L."/>
            <person name="Turgeon B.G."/>
            <person name="Goodwin S.B."/>
            <person name="Spatafora J.W."/>
            <person name="Crous P.W."/>
            <person name="Grigoriev I.V."/>
        </authorList>
    </citation>
    <scope>NUCLEOTIDE SEQUENCE [LARGE SCALE GENOMIC DNA]</scope>
    <source>
        <strain evidence="1 2">CBS 611.86</strain>
    </source>
</reference>
<evidence type="ECO:0000313" key="2">
    <source>
        <dbReference type="Proteomes" id="UP000481861"/>
    </source>
</evidence>
<sequence length="180" mass="19256">MYLYNATALAIAATSVGLVATPSAIVARADPPPQIPVTFCPEANQAGACTSVMVQPTLDINNVLCAPVTLPGNTVKSVNMPADIAQNWECELHDRDNCGRPEKGHRLEIAAWTSLGGKHAASNNDLATAKMQHDYVADFTNSIISVFCRAKEPNLDTDSPTFVAVVISVANHRYLTMGYK</sequence>
<evidence type="ECO:0000313" key="1">
    <source>
        <dbReference type="EMBL" id="KAF2866435.1"/>
    </source>
</evidence>
<accession>A0A7C8M3G2</accession>